<gene>
    <name evidence="2" type="primary">rpsA_2</name>
    <name evidence="2" type="ORF">NCTC12410_02100</name>
</gene>
<keyword evidence="2" id="KW-0689">Ribosomal protein</keyword>
<dbReference type="Proteomes" id="UP000254841">
    <property type="component" value="Unassembled WGS sequence"/>
</dbReference>
<dbReference type="PROSITE" id="PS50126">
    <property type="entry name" value="S1"/>
    <property type="match status" value="1"/>
</dbReference>
<dbReference type="GO" id="GO:0003676">
    <property type="term" value="F:nucleic acid binding"/>
    <property type="evidence" value="ECO:0007669"/>
    <property type="project" value="InterPro"/>
</dbReference>
<reference evidence="2 3" key="1">
    <citation type="submission" date="2018-06" db="EMBL/GenBank/DDBJ databases">
        <authorList>
            <consortium name="Pathogen Informatics"/>
            <person name="Doyle S."/>
        </authorList>
    </citation>
    <scope>NUCLEOTIDE SEQUENCE [LARGE SCALE GENOMIC DNA]</scope>
    <source>
        <strain evidence="2 3">NCTC12410</strain>
    </source>
</reference>
<keyword evidence="2" id="KW-0687">Ribonucleoprotein</keyword>
<protein>
    <submittedName>
        <fullName evidence="2">30S ribosomal protein S1</fullName>
    </submittedName>
</protein>
<dbReference type="Gene3D" id="2.40.50.140">
    <property type="entry name" value="Nucleic acid-binding proteins"/>
    <property type="match status" value="1"/>
</dbReference>
<dbReference type="GO" id="GO:0005840">
    <property type="term" value="C:ribosome"/>
    <property type="evidence" value="ECO:0007669"/>
    <property type="project" value="UniProtKB-KW"/>
</dbReference>
<name>A0A377JLG5_9HELI</name>
<dbReference type="Pfam" id="PF00575">
    <property type="entry name" value="S1"/>
    <property type="match status" value="1"/>
</dbReference>
<dbReference type="EMBL" id="UGHV01000008">
    <property type="protein sequence ID" value="STP06561.1"/>
    <property type="molecule type" value="Genomic_DNA"/>
</dbReference>
<dbReference type="InterPro" id="IPR003029">
    <property type="entry name" value="S1_domain"/>
</dbReference>
<evidence type="ECO:0000313" key="2">
    <source>
        <dbReference type="EMBL" id="STP06561.1"/>
    </source>
</evidence>
<dbReference type="SUPFAM" id="SSF50249">
    <property type="entry name" value="Nucleic acid-binding proteins"/>
    <property type="match status" value="1"/>
</dbReference>
<dbReference type="AlphaFoldDB" id="A0A377JLG5"/>
<proteinExistence type="predicted"/>
<dbReference type="InterPro" id="IPR012340">
    <property type="entry name" value="NA-bd_OB-fold"/>
</dbReference>
<sequence>MKESPAEVFSKTYKVDDIVKGKVIDIKDFGVFVEIDGMDALIRNEDLYPLEKKR</sequence>
<accession>A0A377JLG5</accession>
<evidence type="ECO:0000259" key="1">
    <source>
        <dbReference type="PROSITE" id="PS50126"/>
    </source>
</evidence>
<evidence type="ECO:0000313" key="3">
    <source>
        <dbReference type="Proteomes" id="UP000254841"/>
    </source>
</evidence>
<organism evidence="2 3">
    <name type="scientific">Helicobacter canis</name>
    <dbReference type="NCBI Taxonomy" id="29419"/>
    <lineage>
        <taxon>Bacteria</taxon>
        <taxon>Pseudomonadati</taxon>
        <taxon>Campylobacterota</taxon>
        <taxon>Epsilonproteobacteria</taxon>
        <taxon>Campylobacterales</taxon>
        <taxon>Helicobacteraceae</taxon>
        <taxon>Helicobacter</taxon>
    </lineage>
</organism>
<feature type="domain" description="S1 motif" evidence="1">
    <location>
        <begin position="16"/>
        <end position="54"/>
    </location>
</feature>